<name>A0A428PK16_9HYPO</name>
<protein>
    <recommendedName>
        <fullName evidence="1">Heterokaryon incompatibility domain-containing protein</fullName>
    </recommendedName>
</protein>
<dbReference type="PANTHER" id="PTHR24148">
    <property type="entry name" value="ANKYRIN REPEAT DOMAIN-CONTAINING PROTEIN 39 HOMOLOG-RELATED"/>
    <property type="match status" value="1"/>
</dbReference>
<comment type="caution">
    <text evidence="2">The sequence shown here is derived from an EMBL/GenBank/DDBJ whole genome shotgun (WGS) entry which is preliminary data.</text>
</comment>
<accession>A0A428PK16</accession>
<evidence type="ECO:0000313" key="2">
    <source>
        <dbReference type="EMBL" id="RSL53398.1"/>
    </source>
</evidence>
<feature type="domain" description="Heterokaryon incompatibility" evidence="1">
    <location>
        <begin position="107"/>
        <end position="250"/>
    </location>
</feature>
<dbReference type="OrthoDB" id="265717at2759"/>
<dbReference type="PANTHER" id="PTHR24148:SF64">
    <property type="entry name" value="HETEROKARYON INCOMPATIBILITY DOMAIN-CONTAINING PROTEIN"/>
    <property type="match status" value="1"/>
</dbReference>
<organism evidence="2 3">
    <name type="scientific">Fusarium duplospermum</name>
    <dbReference type="NCBI Taxonomy" id="1325734"/>
    <lineage>
        <taxon>Eukaryota</taxon>
        <taxon>Fungi</taxon>
        <taxon>Dikarya</taxon>
        <taxon>Ascomycota</taxon>
        <taxon>Pezizomycotina</taxon>
        <taxon>Sordariomycetes</taxon>
        <taxon>Hypocreomycetidae</taxon>
        <taxon>Hypocreales</taxon>
        <taxon>Nectriaceae</taxon>
        <taxon>Fusarium</taxon>
        <taxon>Fusarium solani species complex</taxon>
    </lineage>
</organism>
<dbReference type="InterPro" id="IPR010730">
    <property type="entry name" value="HET"/>
</dbReference>
<evidence type="ECO:0000313" key="3">
    <source>
        <dbReference type="Proteomes" id="UP000288168"/>
    </source>
</evidence>
<dbReference type="Proteomes" id="UP000288168">
    <property type="component" value="Unassembled WGS sequence"/>
</dbReference>
<reference evidence="2 3" key="1">
    <citation type="submission" date="2017-06" db="EMBL/GenBank/DDBJ databases">
        <title>Comparative genomic analysis of Ambrosia Fusariam Clade fungi.</title>
        <authorList>
            <person name="Stajich J.E."/>
            <person name="Carrillo J."/>
            <person name="Kijimoto T."/>
            <person name="Eskalen A."/>
            <person name="O'Donnell K."/>
            <person name="Kasson M."/>
        </authorList>
    </citation>
    <scope>NUCLEOTIDE SEQUENCE [LARGE SCALE GENOMIC DNA]</scope>
    <source>
        <strain evidence="2 3">NRRL62584</strain>
    </source>
</reference>
<evidence type="ECO:0000259" key="1">
    <source>
        <dbReference type="Pfam" id="PF06985"/>
    </source>
</evidence>
<sequence>MAITAKTYNSGDSLVVTDPTTNPPLTGLSMGERTGSRVLRWVWSFQSDIAFNTLMSTKMNEELYQTYAGEILEEEDSFRLISLQPGDYDELLILRLINTRLQDPQPYEAVSYVWGDASRRVLVRVVDRHGEEITMGVTPNCHAALRRLRKRDSARTLWIDSICINQSLNAEKNHQLMLMSRIYQEATQVVVYLGEGTSDTDAAMKYIGEVDDPSDFGSGDWHLQSAICDKSSLDVFFERPWFHRVWVLQEITFAKQAIVVCGSQELDWQSFLTFYQWNVINRSVDKLPYLVQYSTSPIAKQGGWIWYVERLFKMLRDTRHCGATDPRDKLYAIIPLLNRDHDQLSVEIGESMERWEYDNEDEVQDMQARRQKTQIPVDYGLSEKAVFMDLAVLLLQTVGLDILKSVIGQPQIPGLPSWVPDWSSTNSNWSSSNPPREMGHAAGFNGEPDYVFGRSRYKPERLQTWTVSEYSSVSGDTSTQLHIDVVQVGRITKLGDVCDIEKNVFPLAQWENLVPSNIYLESKNPPMGLSSQEMMDWDNGPRRLSAFVRTVSGDDVVYPRVVTEAVEFIKLYDAENLTKKQEEARKDNIFWDESQDKDKIPLREIFKKGSSYERQANFILRMCDGKRFFVTDTGFIGLAPERTQVGDVVDVVNGASVPFVFRRISSKGTDTGREGRTVEGNETPCFELVGESFAFGVMTGSIWRDVAKGTKKVDKIIVR</sequence>
<dbReference type="Pfam" id="PF06985">
    <property type="entry name" value="HET"/>
    <property type="match status" value="1"/>
</dbReference>
<dbReference type="AlphaFoldDB" id="A0A428PK16"/>
<keyword evidence="3" id="KW-1185">Reference proteome</keyword>
<dbReference type="STRING" id="1325734.A0A428PK16"/>
<dbReference type="Pfam" id="PF26639">
    <property type="entry name" value="Het-6_barrel"/>
    <property type="match status" value="1"/>
</dbReference>
<dbReference type="InterPro" id="IPR052895">
    <property type="entry name" value="HetReg/Transcr_Mod"/>
</dbReference>
<proteinExistence type="predicted"/>
<gene>
    <name evidence="2" type="ORF">CEP54_010426</name>
</gene>
<dbReference type="EMBL" id="NKCI01000123">
    <property type="protein sequence ID" value="RSL53398.1"/>
    <property type="molecule type" value="Genomic_DNA"/>
</dbReference>